<dbReference type="GO" id="GO:0006355">
    <property type="term" value="P:regulation of DNA-templated transcription"/>
    <property type="evidence" value="ECO:0007669"/>
    <property type="project" value="InterPro"/>
</dbReference>
<dbReference type="Proteomes" id="UP000000263">
    <property type="component" value="Chromosome"/>
</dbReference>
<dbReference type="Gene3D" id="1.10.10.10">
    <property type="entry name" value="Winged helix-like DNA-binding domain superfamily/Winged helix DNA-binding domain"/>
    <property type="match status" value="1"/>
</dbReference>
<dbReference type="PROSITE" id="PS51755">
    <property type="entry name" value="OMPR_PHOB"/>
    <property type="match status" value="1"/>
</dbReference>
<evidence type="ECO:0000259" key="5">
    <source>
        <dbReference type="PROSITE" id="PS51755"/>
    </source>
</evidence>
<dbReference type="PANTHER" id="PTHR48111:SF50">
    <property type="entry name" value="KDP OPERON TRANSCRIPTIONAL REGULATORY PROTEIN KDPE"/>
    <property type="match status" value="1"/>
</dbReference>
<dbReference type="SMART" id="SM00862">
    <property type="entry name" value="Trans_reg_C"/>
    <property type="match status" value="1"/>
</dbReference>
<dbReference type="CDD" id="cd00383">
    <property type="entry name" value="trans_reg_C"/>
    <property type="match status" value="1"/>
</dbReference>
<evidence type="ECO:0000256" key="3">
    <source>
        <dbReference type="PROSITE-ProRule" id="PRU01091"/>
    </source>
</evidence>
<keyword evidence="1 3" id="KW-0238">DNA-binding</keyword>
<dbReference type="InterPro" id="IPR011006">
    <property type="entry name" value="CheY-like_superfamily"/>
</dbReference>
<dbReference type="PROSITE" id="PS50110">
    <property type="entry name" value="RESPONSE_REGULATORY"/>
    <property type="match status" value="1"/>
</dbReference>
<dbReference type="EMBL" id="CP000804">
    <property type="protein sequence ID" value="ABU59214.1"/>
    <property type="molecule type" value="Genomic_DNA"/>
</dbReference>
<proteinExistence type="predicted"/>
<feature type="domain" description="OmpR/PhoB-type" evidence="5">
    <location>
        <begin position="187"/>
        <end position="285"/>
    </location>
</feature>
<evidence type="ECO:0000313" key="6">
    <source>
        <dbReference type="EMBL" id="ABU59214.1"/>
    </source>
</evidence>
<dbReference type="GO" id="GO:0032993">
    <property type="term" value="C:protein-DNA complex"/>
    <property type="evidence" value="ECO:0007669"/>
    <property type="project" value="TreeGrafter"/>
</dbReference>
<sequence>MVRCRCAAGAGFSGGLRCNNQQNGSYLKVKVMIRGHGRILLVEDDHAALMSLRRILESAGYQVTAVADGETACKHLEQIGGGVYDVVLTDLRMNTINGLDVLRAARRLPSPPEVVLLTGYGTLGTAIEALRAGVYDYLLKPCKPEELLHTIEGAVQRRYDSALQLAALREQARGAVSEDDRFLIEQIRYMRVGELLIDRFNRRIIFRNRLVQATPTEYELLSCLAEARGQVLRFRDIVQRVYLDAHAISDDEAQQLLKTHIHNLRHKIDPAYIVNVRGVGYRLIDPRALRHRLEE</sequence>
<name>A7NNS0_ROSCS</name>
<dbReference type="SUPFAM" id="SSF52172">
    <property type="entry name" value="CheY-like"/>
    <property type="match status" value="1"/>
</dbReference>
<organism evidence="6 7">
    <name type="scientific">Roseiflexus castenholzii (strain DSM 13941 / HLO8)</name>
    <dbReference type="NCBI Taxonomy" id="383372"/>
    <lineage>
        <taxon>Bacteria</taxon>
        <taxon>Bacillati</taxon>
        <taxon>Chloroflexota</taxon>
        <taxon>Chloroflexia</taxon>
        <taxon>Chloroflexales</taxon>
        <taxon>Roseiflexineae</taxon>
        <taxon>Roseiflexaceae</taxon>
        <taxon>Roseiflexus</taxon>
    </lineage>
</organism>
<dbReference type="HOGENOM" id="CLU_000445_30_4_0"/>
<keyword evidence="2" id="KW-0597">Phosphoprotein</keyword>
<accession>A7NNS0</accession>
<dbReference type="GO" id="GO:0005829">
    <property type="term" value="C:cytosol"/>
    <property type="evidence" value="ECO:0007669"/>
    <property type="project" value="TreeGrafter"/>
</dbReference>
<dbReference type="Pfam" id="PF00486">
    <property type="entry name" value="Trans_reg_C"/>
    <property type="match status" value="1"/>
</dbReference>
<dbReference type="InterPro" id="IPR016032">
    <property type="entry name" value="Sig_transdc_resp-reg_C-effctor"/>
</dbReference>
<dbReference type="GO" id="GO:0000156">
    <property type="term" value="F:phosphorelay response regulator activity"/>
    <property type="evidence" value="ECO:0007669"/>
    <property type="project" value="TreeGrafter"/>
</dbReference>
<dbReference type="SMART" id="SM00448">
    <property type="entry name" value="REC"/>
    <property type="match status" value="1"/>
</dbReference>
<keyword evidence="7" id="KW-1185">Reference proteome</keyword>
<feature type="domain" description="Response regulatory" evidence="4">
    <location>
        <begin position="38"/>
        <end position="155"/>
    </location>
</feature>
<feature type="DNA-binding region" description="OmpR/PhoB-type" evidence="3">
    <location>
        <begin position="187"/>
        <end position="285"/>
    </location>
</feature>
<dbReference type="Pfam" id="PF00072">
    <property type="entry name" value="Response_reg"/>
    <property type="match status" value="1"/>
</dbReference>
<dbReference type="AlphaFoldDB" id="A7NNS0"/>
<dbReference type="GO" id="GO:0000976">
    <property type="term" value="F:transcription cis-regulatory region binding"/>
    <property type="evidence" value="ECO:0007669"/>
    <property type="project" value="TreeGrafter"/>
</dbReference>
<dbReference type="eggNOG" id="COG0745">
    <property type="taxonomic scope" value="Bacteria"/>
</dbReference>
<feature type="modified residue" description="4-aspartylphosphate" evidence="2">
    <location>
        <position position="90"/>
    </location>
</feature>
<evidence type="ECO:0000259" key="4">
    <source>
        <dbReference type="PROSITE" id="PS50110"/>
    </source>
</evidence>
<evidence type="ECO:0000256" key="2">
    <source>
        <dbReference type="PROSITE-ProRule" id="PRU00169"/>
    </source>
</evidence>
<protein>
    <submittedName>
        <fullName evidence="6">Two component transcriptional regulator, winged helix family</fullName>
    </submittedName>
</protein>
<evidence type="ECO:0000256" key="1">
    <source>
        <dbReference type="ARBA" id="ARBA00023125"/>
    </source>
</evidence>
<evidence type="ECO:0000313" key="7">
    <source>
        <dbReference type="Proteomes" id="UP000000263"/>
    </source>
</evidence>
<dbReference type="STRING" id="383372.Rcas_3160"/>
<reference evidence="6 7" key="1">
    <citation type="submission" date="2007-08" db="EMBL/GenBank/DDBJ databases">
        <title>Complete sequence of Roseiflexus castenholzii DSM 13941.</title>
        <authorList>
            <consortium name="US DOE Joint Genome Institute"/>
            <person name="Copeland A."/>
            <person name="Lucas S."/>
            <person name="Lapidus A."/>
            <person name="Barry K."/>
            <person name="Glavina del Rio T."/>
            <person name="Dalin E."/>
            <person name="Tice H."/>
            <person name="Pitluck S."/>
            <person name="Thompson L.S."/>
            <person name="Brettin T."/>
            <person name="Bruce D."/>
            <person name="Detter J.C."/>
            <person name="Han C."/>
            <person name="Tapia R."/>
            <person name="Schmutz J."/>
            <person name="Larimer F."/>
            <person name="Land M."/>
            <person name="Hauser L."/>
            <person name="Kyrpides N."/>
            <person name="Mikhailova N."/>
            <person name="Bryant D.A."/>
            <person name="Hanada S."/>
            <person name="Tsukatani Y."/>
            <person name="Richardson P."/>
        </authorList>
    </citation>
    <scope>NUCLEOTIDE SEQUENCE [LARGE SCALE GENOMIC DNA]</scope>
    <source>
        <strain evidence="7">DSM 13941 / HLO8</strain>
    </source>
</reference>
<dbReference type="InterPro" id="IPR001789">
    <property type="entry name" value="Sig_transdc_resp-reg_receiver"/>
</dbReference>
<dbReference type="PANTHER" id="PTHR48111">
    <property type="entry name" value="REGULATOR OF RPOS"/>
    <property type="match status" value="1"/>
</dbReference>
<dbReference type="Gene3D" id="3.40.50.2300">
    <property type="match status" value="1"/>
</dbReference>
<dbReference type="InterPro" id="IPR039420">
    <property type="entry name" value="WalR-like"/>
</dbReference>
<dbReference type="SUPFAM" id="SSF46894">
    <property type="entry name" value="C-terminal effector domain of the bipartite response regulators"/>
    <property type="match status" value="1"/>
</dbReference>
<gene>
    <name evidence="6" type="ordered locus">Rcas_3160</name>
</gene>
<dbReference type="KEGG" id="rca:Rcas_3160"/>
<dbReference type="InterPro" id="IPR001867">
    <property type="entry name" value="OmpR/PhoB-type_DNA-bd"/>
</dbReference>
<dbReference type="InterPro" id="IPR036388">
    <property type="entry name" value="WH-like_DNA-bd_sf"/>
</dbReference>